<reference evidence="3 4" key="1">
    <citation type="journal article" date="2021" name="Int. J. Syst. Evol. Microbiol.">
        <title>Reticulibacter mediterranei gen. nov., sp. nov., within the new family Reticulibacteraceae fam. nov., and Ktedonospora formicarum gen. nov., sp. nov., Ktedonobacter robiniae sp. nov., Dictyobacter formicarum sp. nov. and Dictyobacter arantiisoli sp. nov., belonging to the class Ktedonobacteria.</title>
        <authorList>
            <person name="Yabe S."/>
            <person name="Zheng Y."/>
            <person name="Wang C.M."/>
            <person name="Sakai Y."/>
            <person name="Abe K."/>
            <person name="Yokota A."/>
            <person name="Donadio S."/>
            <person name="Cavaletti L."/>
            <person name="Monciardini P."/>
        </authorList>
    </citation>
    <scope>NUCLEOTIDE SEQUENCE [LARGE SCALE GENOMIC DNA]</scope>
    <source>
        <strain evidence="3 4">SOSP1-30</strain>
    </source>
</reference>
<proteinExistence type="predicted"/>
<feature type="compositionally biased region" description="Low complexity" evidence="1">
    <location>
        <begin position="37"/>
        <end position="52"/>
    </location>
</feature>
<evidence type="ECO:0000313" key="3">
    <source>
        <dbReference type="EMBL" id="GHO59310.1"/>
    </source>
</evidence>
<feature type="region of interest" description="Disordered" evidence="1">
    <location>
        <begin position="30"/>
        <end position="66"/>
    </location>
</feature>
<comment type="caution">
    <text evidence="3">The sequence shown here is derived from an EMBL/GenBank/DDBJ whole genome shotgun (WGS) entry which is preliminary data.</text>
</comment>
<gene>
    <name evidence="3" type="ORF">KSB_77850</name>
</gene>
<dbReference type="PROSITE" id="PS51257">
    <property type="entry name" value="PROKAR_LIPOPROTEIN"/>
    <property type="match status" value="1"/>
</dbReference>
<dbReference type="InterPro" id="IPR003615">
    <property type="entry name" value="HNH_nuc"/>
</dbReference>
<feature type="chain" id="PRO_5045278038" description="HNH endonuclease" evidence="2">
    <location>
        <begin position="27"/>
        <end position="196"/>
    </location>
</feature>
<dbReference type="EMBL" id="BNJG01000003">
    <property type="protein sequence ID" value="GHO59310.1"/>
    <property type="molecule type" value="Genomic_DNA"/>
</dbReference>
<evidence type="ECO:0008006" key="5">
    <source>
        <dbReference type="Google" id="ProtNLM"/>
    </source>
</evidence>
<dbReference type="CDD" id="cd00085">
    <property type="entry name" value="HNHc"/>
    <property type="match status" value="1"/>
</dbReference>
<keyword evidence="2" id="KW-0732">Signal</keyword>
<feature type="signal peptide" evidence="2">
    <location>
        <begin position="1"/>
        <end position="26"/>
    </location>
</feature>
<feature type="compositionally biased region" description="Polar residues" evidence="1">
    <location>
        <begin position="57"/>
        <end position="66"/>
    </location>
</feature>
<organism evidence="3 4">
    <name type="scientific">Ktedonobacter robiniae</name>
    <dbReference type="NCBI Taxonomy" id="2778365"/>
    <lineage>
        <taxon>Bacteria</taxon>
        <taxon>Bacillati</taxon>
        <taxon>Chloroflexota</taxon>
        <taxon>Ktedonobacteria</taxon>
        <taxon>Ktedonobacterales</taxon>
        <taxon>Ktedonobacteraceae</taxon>
        <taxon>Ktedonobacter</taxon>
    </lineage>
</organism>
<sequence>MRKVWIHLLGACMIAALLLTACNSSSYGGSDVPGVTSSPDSTGSNSGSSSGGAPNWGVQSKTSGCQVQGPLQDKACSPGAIFPNVTKTDICRSGYASSVRNVPTSEKNQVYQEYGITHHSTGEYEVDHLVSLELGGSNDISNLWPEAASPKPGFHEKDKVENYLHDQVCSGAISLKDAQIEIATNWLDVYNKMGGN</sequence>
<accession>A0ABQ3V344</accession>
<protein>
    <recommendedName>
        <fullName evidence="5">HNH endonuclease</fullName>
    </recommendedName>
</protein>
<evidence type="ECO:0000256" key="2">
    <source>
        <dbReference type="SAM" id="SignalP"/>
    </source>
</evidence>
<evidence type="ECO:0000256" key="1">
    <source>
        <dbReference type="SAM" id="MobiDB-lite"/>
    </source>
</evidence>
<name>A0ABQ3V344_9CHLR</name>
<evidence type="ECO:0000313" key="4">
    <source>
        <dbReference type="Proteomes" id="UP000654345"/>
    </source>
</evidence>
<keyword evidence="4" id="KW-1185">Reference proteome</keyword>
<dbReference type="RefSeq" id="WP_201375507.1">
    <property type="nucleotide sequence ID" value="NZ_BNJG01000003.1"/>
</dbReference>
<dbReference type="Proteomes" id="UP000654345">
    <property type="component" value="Unassembled WGS sequence"/>
</dbReference>